<reference evidence="2 4" key="1">
    <citation type="journal article" date="2021" name="Mol. Ecol.">
        <title>Polar bear-adapted Ursidibacter maritimus are remarkably conserved after generations in captivity.</title>
        <authorList>
            <person name="Espinosa-Gongora C."/>
            <person name="Hansen M.J."/>
            <person name="Bertelsen M.F."/>
            <person name="Bojesen A.M."/>
        </authorList>
    </citation>
    <scope>NUCLEOTIDE SEQUENCE</scope>
    <source>
        <strain evidence="2">Pb43105x</strain>
        <strain evidence="1 4">Pb43106</strain>
    </source>
</reference>
<evidence type="ECO:0000313" key="1">
    <source>
        <dbReference type="EMBL" id="MBV6531877.1"/>
    </source>
</evidence>
<keyword evidence="4" id="KW-1185">Reference proteome</keyword>
<dbReference type="OrthoDB" id="1999827at2"/>
<evidence type="ECO:0000313" key="2">
    <source>
        <dbReference type="EMBL" id="MBV6546675.1"/>
    </source>
</evidence>
<name>A0A949WFS4_9PAST</name>
<proteinExistence type="predicted"/>
<protein>
    <submittedName>
        <fullName evidence="2">Uncharacterized protein</fullName>
    </submittedName>
</protein>
<sequence>MSRRGMLSGSPWHVEYLRKAEDEPKRDRRKCKYYVDDDFQQCRILYKKCYGSRYCEHYSVSEIYKRTKKVLNQIEPLQKVYEISYGKEISKHLFIGNLIEHQYYGLGKIIHLEGNSITLLFKLFNERTLDLETCIRNNFFSFEE</sequence>
<dbReference type="RefSeq" id="WP_157403753.1">
    <property type="nucleotide sequence ID" value="NZ_JABULY010000003.1"/>
</dbReference>
<dbReference type="Proteomes" id="UP000732858">
    <property type="component" value="Unassembled WGS sequence"/>
</dbReference>
<accession>A0A949WFS4</accession>
<comment type="caution">
    <text evidence="2">The sequence shown here is derived from an EMBL/GenBank/DDBJ whole genome shotgun (WGS) entry which is preliminary data.</text>
</comment>
<evidence type="ECO:0000313" key="4">
    <source>
        <dbReference type="Proteomes" id="UP001196379"/>
    </source>
</evidence>
<evidence type="ECO:0000313" key="3">
    <source>
        <dbReference type="Proteomes" id="UP000732858"/>
    </source>
</evidence>
<dbReference type="EMBL" id="JABULY010000003">
    <property type="protein sequence ID" value="MBV6531877.1"/>
    <property type="molecule type" value="Genomic_DNA"/>
</dbReference>
<dbReference type="AlphaFoldDB" id="A0A949WFS4"/>
<dbReference type="Proteomes" id="UP001196379">
    <property type="component" value="Unassembled WGS sequence"/>
</dbReference>
<organism evidence="2 3">
    <name type="scientific">Ursidibacter maritimus</name>
    <dbReference type="NCBI Taxonomy" id="1331689"/>
    <lineage>
        <taxon>Bacteria</taxon>
        <taxon>Pseudomonadati</taxon>
        <taxon>Pseudomonadota</taxon>
        <taxon>Gammaproteobacteria</taxon>
        <taxon>Pasteurellales</taxon>
        <taxon>Pasteurellaceae</taxon>
        <taxon>Ursidibacter</taxon>
    </lineage>
</organism>
<gene>
    <name evidence="1" type="ORF">HT657_06980</name>
    <name evidence="2" type="ORF">HT672_05155</name>
</gene>
<dbReference type="GeneID" id="65549693"/>
<dbReference type="EMBL" id="JABUMC010000009">
    <property type="protein sequence ID" value="MBV6546675.1"/>
    <property type="molecule type" value="Genomic_DNA"/>
</dbReference>